<dbReference type="Gene3D" id="2.60.40.3900">
    <property type="match status" value="1"/>
</dbReference>
<evidence type="ECO:0000313" key="9">
    <source>
        <dbReference type="Proteomes" id="UP000463337"/>
    </source>
</evidence>
<dbReference type="EMBL" id="WKMY01000009">
    <property type="protein sequence ID" value="MRY94283.1"/>
    <property type="molecule type" value="Genomic_DNA"/>
</dbReference>
<keyword evidence="1" id="KW-0732">Signal</keyword>
<evidence type="ECO:0000313" key="8">
    <source>
        <dbReference type="Proteomes" id="UP000461276"/>
    </source>
</evidence>
<dbReference type="EMBL" id="CYYK01000009">
    <property type="protein sequence ID" value="CUO58981.1"/>
    <property type="molecule type" value="Genomic_DNA"/>
</dbReference>
<dbReference type="Proteomes" id="UP000463337">
    <property type="component" value="Unassembled WGS sequence"/>
</dbReference>
<gene>
    <name evidence="3" type="ORF">ERS852380_02637</name>
    <name evidence="2" type="ORF">ERS852429_03587</name>
    <name evidence="4" type="ORF">GKD59_01045</name>
    <name evidence="5" type="ORF">GKD67_13825</name>
</gene>
<organism evidence="4 9">
    <name type="scientific">Parabacteroides distasonis</name>
    <dbReference type="NCBI Taxonomy" id="823"/>
    <lineage>
        <taxon>Bacteria</taxon>
        <taxon>Pseudomonadati</taxon>
        <taxon>Bacteroidota</taxon>
        <taxon>Bacteroidia</taxon>
        <taxon>Bacteroidales</taxon>
        <taxon>Tannerellaceae</taxon>
        <taxon>Parabacteroides</taxon>
    </lineage>
</organism>
<evidence type="ECO:0000313" key="6">
    <source>
        <dbReference type="Proteomes" id="UP000095455"/>
    </source>
</evidence>
<evidence type="ECO:0000313" key="5">
    <source>
        <dbReference type="EMBL" id="MRY94283.1"/>
    </source>
</evidence>
<dbReference type="EMBL" id="CYXP01000009">
    <property type="protein sequence ID" value="CUN30528.1"/>
    <property type="molecule type" value="Genomic_DNA"/>
</dbReference>
<dbReference type="InterPro" id="IPR032318">
    <property type="entry name" value="DUF4848"/>
</dbReference>
<evidence type="ECO:0000313" key="4">
    <source>
        <dbReference type="EMBL" id="MRY56525.1"/>
    </source>
</evidence>
<name>A0A174USK0_PARDI</name>
<dbReference type="Pfam" id="PF16140">
    <property type="entry name" value="DUF4848"/>
    <property type="match status" value="1"/>
</dbReference>
<evidence type="ECO:0000313" key="7">
    <source>
        <dbReference type="Proteomes" id="UP000095591"/>
    </source>
</evidence>
<sequence>MDKKTVLLASACTLLMISCSNDAELINVAETTGLQTKAFVGEADFQIVDYAGDKCIQFKNDSVFNAMLWEMNDMSEEERNNIFSGAGFVSQWQLMQEADQEQELIVDNYEKDLSQPWPAHQIKEFKQKYDDVFMFEPYDSTDFIAHYKLKGSTYSSFVNRRGVFLIGDSVAHAPVYKALEEYFGSGISLYGNNEATNEKNDINLAESKYQIPGGDYVKVRAIPRFIELQTIENKNYLSLGFDYLSQKKKVLWKKHRTMIILRLTASGSGSGFEVYNVSIKNYQNKNGVTILLHTDVYNKLLAKDQGGMLGHVGENPRNSVTIVTPPRFEFSGRMEIWSDEMPESNKGTAKISLKEDW</sequence>
<dbReference type="RefSeq" id="WP_005863763.1">
    <property type="nucleotide sequence ID" value="NZ_CABMKT010000001.1"/>
</dbReference>
<dbReference type="EMBL" id="WKLT01000001">
    <property type="protein sequence ID" value="MRY56525.1"/>
    <property type="molecule type" value="Genomic_DNA"/>
</dbReference>
<reference evidence="8 9" key="2">
    <citation type="journal article" date="2019" name="Nat. Med.">
        <title>A library of human gut bacterial isolates paired with longitudinal multiomics data enables mechanistic microbiome research.</title>
        <authorList>
            <person name="Poyet M."/>
            <person name="Groussin M."/>
            <person name="Gibbons S.M."/>
            <person name="Avila-Pacheco J."/>
            <person name="Jiang X."/>
            <person name="Kearney S.M."/>
            <person name="Perrotta A.R."/>
            <person name="Berdy B."/>
            <person name="Zhao S."/>
            <person name="Lieberman T.D."/>
            <person name="Swanson P.K."/>
            <person name="Smith M."/>
            <person name="Roesemann S."/>
            <person name="Alexander J.E."/>
            <person name="Rich S.A."/>
            <person name="Livny J."/>
            <person name="Vlamakis H."/>
            <person name="Clish C."/>
            <person name="Bullock K."/>
            <person name="Deik A."/>
            <person name="Scott J."/>
            <person name="Pierce K.A."/>
            <person name="Xavier R.J."/>
            <person name="Alm E.J."/>
        </authorList>
    </citation>
    <scope>NUCLEOTIDE SEQUENCE [LARGE SCALE GENOMIC DNA]</scope>
    <source>
        <strain evidence="4 9">BIOML-A41</strain>
        <strain evidence="5 8">BIOML-A9</strain>
    </source>
</reference>
<accession>A0A174USK0</accession>
<dbReference type="CDD" id="cd14446">
    <property type="entry name" value="bt3222_like"/>
    <property type="match status" value="1"/>
</dbReference>
<dbReference type="Proteomes" id="UP000095455">
    <property type="component" value="Unassembled WGS sequence"/>
</dbReference>
<dbReference type="Proteomes" id="UP000095591">
    <property type="component" value="Unassembled WGS sequence"/>
</dbReference>
<reference evidence="6 7" key="1">
    <citation type="submission" date="2015-09" db="EMBL/GenBank/DDBJ databases">
        <authorList>
            <consortium name="Pathogen Informatics"/>
        </authorList>
    </citation>
    <scope>NUCLEOTIDE SEQUENCE [LARGE SCALE GENOMIC DNA]</scope>
    <source>
        <strain evidence="3 6">2789STDY5608822</strain>
        <strain evidence="2 7">2789STDY5608872</strain>
    </source>
</reference>
<evidence type="ECO:0000313" key="3">
    <source>
        <dbReference type="EMBL" id="CUO58981.1"/>
    </source>
</evidence>
<dbReference type="AlphaFoldDB" id="A0A174USK0"/>
<feature type="signal peptide" evidence="1">
    <location>
        <begin position="1"/>
        <end position="23"/>
    </location>
</feature>
<evidence type="ECO:0000256" key="1">
    <source>
        <dbReference type="SAM" id="SignalP"/>
    </source>
</evidence>
<protein>
    <submittedName>
        <fullName evidence="4">DUF4848 domain-containing protein</fullName>
    </submittedName>
</protein>
<dbReference type="DNASU" id="5308152"/>
<dbReference type="PROSITE" id="PS51257">
    <property type="entry name" value="PROKAR_LIPOPROTEIN"/>
    <property type="match status" value="1"/>
</dbReference>
<proteinExistence type="predicted"/>
<dbReference type="Proteomes" id="UP000461276">
    <property type="component" value="Unassembled WGS sequence"/>
</dbReference>
<feature type="chain" id="PRO_5014533439" evidence="1">
    <location>
        <begin position="24"/>
        <end position="357"/>
    </location>
</feature>
<dbReference type="OMA" id="CNSENEF"/>
<evidence type="ECO:0000313" key="2">
    <source>
        <dbReference type="EMBL" id="CUN30528.1"/>
    </source>
</evidence>